<reference evidence="2 3" key="1">
    <citation type="journal article" date="2017" name="Curr. Biol.">
        <title>The Evolution of Venom by Co-option of Single-Copy Genes.</title>
        <authorList>
            <person name="Martinson E.O."/>
            <person name="Mrinalini"/>
            <person name="Kelkar Y.D."/>
            <person name="Chang C.H."/>
            <person name="Werren J.H."/>
        </authorList>
    </citation>
    <scope>NUCLEOTIDE SEQUENCE [LARGE SCALE GENOMIC DNA]</scope>
    <source>
        <strain evidence="2 3">Alberta</strain>
        <tissue evidence="2">Whole body</tissue>
    </source>
</reference>
<feature type="compositionally biased region" description="Basic and acidic residues" evidence="1">
    <location>
        <begin position="56"/>
        <end position="71"/>
    </location>
</feature>
<gene>
    <name evidence="2" type="ORF">TSAR_009909</name>
</gene>
<sequence length="145" mass="16429">MEHTGKYLRVMNLWCKHRSSGDRTAAPGKRTNPQEKLSESTNAPAVAASDAYSVESSRDRNPQNADKLDTTVQLSKEHLSRETHHRAKTNQRYWYTDSLATLTDHLIVIETVKMKADVNELVLDNSHSWLHLSMAVTLKTFAVEP</sequence>
<evidence type="ECO:0000313" key="3">
    <source>
        <dbReference type="Proteomes" id="UP000215335"/>
    </source>
</evidence>
<accession>A0A232FLQ8</accession>
<organism evidence="2 3">
    <name type="scientific">Trichomalopsis sarcophagae</name>
    <dbReference type="NCBI Taxonomy" id="543379"/>
    <lineage>
        <taxon>Eukaryota</taxon>
        <taxon>Metazoa</taxon>
        <taxon>Ecdysozoa</taxon>
        <taxon>Arthropoda</taxon>
        <taxon>Hexapoda</taxon>
        <taxon>Insecta</taxon>
        <taxon>Pterygota</taxon>
        <taxon>Neoptera</taxon>
        <taxon>Endopterygota</taxon>
        <taxon>Hymenoptera</taxon>
        <taxon>Apocrita</taxon>
        <taxon>Proctotrupomorpha</taxon>
        <taxon>Chalcidoidea</taxon>
        <taxon>Pteromalidae</taxon>
        <taxon>Pteromalinae</taxon>
        <taxon>Trichomalopsis</taxon>
    </lineage>
</organism>
<keyword evidence="3" id="KW-1185">Reference proteome</keyword>
<proteinExistence type="predicted"/>
<comment type="caution">
    <text evidence="2">The sequence shown here is derived from an EMBL/GenBank/DDBJ whole genome shotgun (WGS) entry which is preliminary data.</text>
</comment>
<evidence type="ECO:0000256" key="1">
    <source>
        <dbReference type="SAM" id="MobiDB-lite"/>
    </source>
</evidence>
<dbReference type="Proteomes" id="UP000215335">
    <property type="component" value="Unassembled WGS sequence"/>
</dbReference>
<dbReference type="EMBL" id="NNAY01000038">
    <property type="protein sequence ID" value="OXU31686.1"/>
    <property type="molecule type" value="Genomic_DNA"/>
</dbReference>
<name>A0A232FLQ8_9HYME</name>
<protein>
    <submittedName>
        <fullName evidence="2">Uncharacterized protein</fullName>
    </submittedName>
</protein>
<evidence type="ECO:0000313" key="2">
    <source>
        <dbReference type="EMBL" id="OXU31686.1"/>
    </source>
</evidence>
<feature type="region of interest" description="Disordered" evidence="1">
    <location>
        <begin position="19"/>
        <end position="71"/>
    </location>
</feature>
<dbReference type="AlphaFoldDB" id="A0A232FLQ8"/>